<dbReference type="GO" id="GO:0005886">
    <property type="term" value="C:plasma membrane"/>
    <property type="evidence" value="ECO:0007669"/>
    <property type="project" value="UniProtKB-SubCell"/>
</dbReference>
<dbReference type="eggNOG" id="COG2770">
    <property type="taxonomic scope" value="Bacteria"/>
</dbReference>
<dbReference type="CDD" id="cd06225">
    <property type="entry name" value="HAMP"/>
    <property type="match status" value="1"/>
</dbReference>
<dbReference type="SUPFAM" id="SSF103190">
    <property type="entry name" value="Sensory domain-like"/>
    <property type="match status" value="1"/>
</dbReference>
<evidence type="ECO:0000313" key="14">
    <source>
        <dbReference type="Proteomes" id="UP000002377"/>
    </source>
</evidence>
<feature type="transmembrane region" description="Helical" evidence="11">
    <location>
        <begin position="182"/>
        <end position="203"/>
    </location>
</feature>
<comment type="subcellular location">
    <subcellularLocation>
        <location evidence="2">Cell membrane</location>
        <topology evidence="2">Multi-pass membrane protein</topology>
    </subcellularLocation>
</comment>
<dbReference type="GO" id="GO:0000155">
    <property type="term" value="F:phosphorelay sensor kinase activity"/>
    <property type="evidence" value="ECO:0007669"/>
    <property type="project" value="TreeGrafter"/>
</dbReference>
<feature type="domain" description="HAMP" evidence="12">
    <location>
        <begin position="206"/>
        <end position="258"/>
    </location>
</feature>
<evidence type="ECO:0000313" key="13">
    <source>
        <dbReference type="EMBL" id="ADG82671.1"/>
    </source>
</evidence>
<feature type="transmembrane region" description="Helical" evidence="11">
    <location>
        <begin position="9"/>
        <end position="32"/>
    </location>
</feature>
<dbReference type="InterPro" id="IPR033463">
    <property type="entry name" value="sCache_3"/>
</dbReference>
<keyword evidence="9 11" id="KW-1133">Transmembrane helix</keyword>
<dbReference type="SUPFAM" id="SSF46785">
    <property type="entry name" value="Winged helix' DNA-binding domain"/>
    <property type="match status" value="1"/>
</dbReference>
<accession>D5X7V1</accession>
<dbReference type="AlphaFoldDB" id="D5X7V1"/>
<dbReference type="Proteomes" id="UP000002377">
    <property type="component" value="Chromosome"/>
</dbReference>
<dbReference type="Pfam" id="PF08279">
    <property type="entry name" value="HTH_11"/>
    <property type="match status" value="1"/>
</dbReference>
<evidence type="ECO:0000256" key="5">
    <source>
        <dbReference type="ARBA" id="ARBA00022553"/>
    </source>
</evidence>
<evidence type="ECO:0000256" key="10">
    <source>
        <dbReference type="ARBA" id="ARBA00023136"/>
    </source>
</evidence>
<dbReference type="Gene3D" id="1.10.10.10">
    <property type="entry name" value="Winged helix-like DNA-binding domain superfamily/Winged helix DNA-binding domain"/>
    <property type="match status" value="1"/>
</dbReference>
<sequence>MMRSLKQQLLFLVIGPLILLSIIGTVITVAYMKDRAILATDTKARCDLATAEEILNLMYPGYWEERNGILYKGDTKITNNFAVVDRIAELTGDTVTIFLGDIRTTTTVREKNGQRAIGTRVSSIVSTKVLKNGELYLGEANVVGQMYRTAYKPIRDANGKIIGMLYVGISKKLSDELLHKSLFTIVGITVILTVLVALIAWYFTQRVIIGPLQEITKSTKELATGQLNQKVEIASKNEIGELAAAFNQMVEGMQSFAMHIARVAGTEVNTVTFPVRQSSSEPNLVQVKPAVETNFPASAKNDPIGLDTGYPLPVELPKGLNEATLKQILAFIESENRPMSAEEIGEGVNLTRVTARRYLEFLEQIGKVEVEQKYGTVGRPVKLYKSK</sequence>
<dbReference type="SMART" id="SM00304">
    <property type="entry name" value="HAMP"/>
    <property type="match status" value="1"/>
</dbReference>
<dbReference type="PANTHER" id="PTHR45528">
    <property type="entry name" value="SENSOR HISTIDINE KINASE CPXA"/>
    <property type="match status" value="1"/>
</dbReference>
<dbReference type="InterPro" id="IPR003660">
    <property type="entry name" value="HAMP_dom"/>
</dbReference>
<evidence type="ECO:0000256" key="8">
    <source>
        <dbReference type="ARBA" id="ARBA00022777"/>
    </source>
</evidence>
<keyword evidence="8" id="KW-0418">Kinase</keyword>
<protein>
    <recommendedName>
        <fullName evidence="3">histidine kinase</fullName>
        <ecNumber evidence="3">2.7.13.3</ecNumber>
    </recommendedName>
</protein>
<dbReference type="HOGENOM" id="CLU_000445_107_19_9"/>
<dbReference type="STRING" id="635013.TherJR_1822"/>
<dbReference type="EC" id="2.7.13.3" evidence="3"/>
<proteinExistence type="predicted"/>
<evidence type="ECO:0000256" key="7">
    <source>
        <dbReference type="ARBA" id="ARBA00022692"/>
    </source>
</evidence>
<evidence type="ECO:0000256" key="11">
    <source>
        <dbReference type="SAM" id="Phobius"/>
    </source>
</evidence>
<keyword evidence="10 11" id="KW-0472">Membrane</keyword>
<evidence type="ECO:0000256" key="6">
    <source>
        <dbReference type="ARBA" id="ARBA00022679"/>
    </source>
</evidence>
<keyword evidence="6" id="KW-0808">Transferase</keyword>
<dbReference type="Gene3D" id="6.10.340.10">
    <property type="match status" value="1"/>
</dbReference>
<dbReference type="EMBL" id="CP002028">
    <property type="protein sequence ID" value="ADG82671.1"/>
    <property type="molecule type" value="Genomic_DNA"/>
</dbReference>
<dbReference type="Pfam" id="PF00672">
    <property type="entry name" value="HAMP"/>
    <property type="match status" value="1"/>
</dbReference>
<keyword evidence="14" id="KW-1185">Reference proteome</keyword>
<dbReference type="Pfam" id="PF17202">
    <property type="entry name" value="sCache_3_3"/>
    <property type="match status" value="1"/>
</dbReference>
<dbReference type="InterPro" id="IPR013196">
    <property type="entry name" value="HTH_11"/>
</dbReference>
<dbReference type="InterPro" id="IPR036390">
    <property type="entry name" value="WH_DNA-bd_sf"/>
</dbReference>
<dbReference type="InterPro" id="IPR050398">
    <property type="entry name" value="HssS/ArlS-like"/>
</dbReference>
<evidence type="ECO:0000256" key="4">
    <source>
        <dbReference type="ARBA" id="ARBA00022475"/>
    </source>
</evidence>
<organism evidence="13 14">
    <name type="scientific">Thermincola potens (strain JR)</name>
    <dbReference type="NCBI Taxonomy" id="635013"/>
    <lineage>
        <taxon>Bacteria</taxon>
        <taxon>Bacillati</taxon>
        <taxon>Bacillota</taxon>
        <taxon>Clostridia</taxon>
        <taxon>Eubacteriales</taxon>
        <taxon>Thermincolaceae</taxon>
        <taxon>Thermincola</taxon>
    </lineage>
</organism>
<dbReference type="SUPFAM" id="SSF158472">
    <property type="entry name" value="HAMP domain-like"/>
    <property type="match status" value="1"/>
</dbReference>
<reference evidence="13 14" key="1">
    <citation type="submission" date="2010-05" db="EMBL/GenBank/DDBJ databases">
        <title>Complete sequence of Thermincola sp. JR.</title>
        <authorList>
            <consortium name="US DOE Joint Genome Institute"/>
            <person name="Lucas S."/>
            <person name="Copeland A."/>
            <person name="Lapidus A."/>
            <person name="Cheng J.-F."/>
            <person name="Bruce D."/>
            <person name="Goodwin L."/>
            <person name="Pitluck S."/>
            <person name="Chertkov O."/>
            <person name="Detter J.C."/>
            <person name="Han C."/>
            <person name="Tapia R."/>
            <person name="Land M."/>
            <person name="Hauser L."/>
            <person name="Kyrpides N."/>
            <person name="Mikhailova N."/>
            <person name="Hazen T.C."/>
            <person name="Woyke T."/>
        </authorList>
    </citation>
    <scope>NUCLEOTIDE SEQUENCE [LARGE SCALE GENOMIC DNA]</scope>
    <source>
        <strain evidence="13 14">JR</strain>
    </source>
</reference>
<evidence type="ECO:0000256" key="1">
    <source>
        <dbReference type="ARBA" id="ARBA00000085"/>
    </source>
</evidence>
<name>D5X7V1_THEPJ</name>
<keyword evidence="4" id="KW-1003">Cell membrane</keyword>
<dbReference type="RefSeq" id="WP_013120683.1">
    <property type="nucleotide sequence ID" value="NC_014152.1"/>
</dbReference>
<keyword evidence="7 11" id="KW-0812">Transmembrane</keyword>
<dbReference type="KEGG" id="tjr:TherJR_1822"/>
<dbReference type="InterPro" id="IPR036388">
    <property type="entry name" value="WH-like_DNA-bd_sf"/>
</dbReference>
<dbReference type="eggNOG" id="COG4565">
    <property type="taxonomic scope" value="Bacteria"/>
</dbReference>
<dbReference type="PANTHER" id="PTHR45528:SF10">
    <property type="entry name" value="METHYL-ACCEPTING CHEMOTAXIS PROTEIN"/>
    <property type="match status" value="1"/>
</dbReference>
<evidence type="ECO:0000256" key="2">
    <source>
        <dbReference type="ARBA" id="ARBA00004651"/>
    </source>
</evidence>
<gene>
    <name evidence="13" type="ordered locus">TherJR_1822</name>
</gene>
<dbReference type="eggNOG" id="COG3290">
    <property type="taxonomic scope" value="Bacteria"/>
</dbReference>
<evidence type="ECO:0000259" key="12">
    <source>
        <dbReference type="PROSITE" id="PS50885"/>
    </source>
</evidence>
<comment type="catalytic activity">
    <reaction evidence="1">
        <text>ATP + protein L-histidine = ADP + protein N-phospho-L-histidine.</text>
        <dbReference type="EC" id="2.7.13.3"/>
    </reaction>
</comment>
<evidence type="ECO:0000256" key="3">
    <source>
        <dbReference type="ARBA" id="ARBA00012438"/>
    </source>
</evidence>
<dbReference type="PROSITE" id="PS50885">
    <property type="entry name" value="HAMP"/>
    <property type="match status" value="1"/>
</dbReference>
<evidence type="ECO:0000256" key="9">
    <source>
        <dbReference type="ARBA" id="ARBA00022989"/>
    </source>
</evidence>
<dbReference type="InterPro" id="IPR029151">
    <property type="entry name" value="Sensor-like_sf"/>
</dbReference>
<keyword evidence="5" id="KW-0597">Phosphoprotein</keyword>